<dbReference type="EMBL" id="KY774314">
    <property type="protein sequence ID" value="ART32237.1"/>
    <property type="molecule type" value="Genomic_DNA"/>
</dbReference>
<proteinExistence type="predicted"/>
<sequence>MEAIRRLIALSSGKKLSRFAGQIRQGYYSGSYGDSFYHRRQRDVSYSLF</sequence>
<geneLocation type="mitochondrion" evidence="1"/>
<dbReference type="AlphaFoldDB" id="A0A1Y0B4C4"/>
<reference evidence="1" key="1">
    <citation type="submission" date="2017-03" db="EMBL/GenBank/DDBJ databases">
        <title>The mitochondrial genome of the carnivorous plant Utricularia reniformis (Lentibulariaceae): structure, comparative analysis and evolutionary landmarks.</title>
        <authorList>
            <person name="Silva S.R."/>
            <person name="Alvarenga D.O."/>
            <person name="Michael T.P."/>
            <person name="Miranda V.F.O."/>
            <person name="Varani A.M."/>
        </authorList>
    </citation>
    <scope>NUCLEOTIDE SEQUENCE</scope>
</reference>
<organism evidence="1">
    <name type="scientific">Utricularia reniformis</name>
    <dbReference type="NCBI Taxonomy" id="192314"/>
    <lineage>
        <taxon>Eukaryota</taxon>
        <taxon>Viridiplantae</taxon>
        <taxon>Streptophyta</taxon>
        <taxon>Embryophyta</taxon>
        <taxon>Tracheophyta</taxon>
        <taxon>Spermatophyta</taxon>
        <taxon>Magnoliopsida</taxon>
        <taxon>eudicotyledons</taxon>
        <taxon>Gunneridae</taxon>
        <taxon>Pentapetalae</taxon>
        <taxon>asterids</taxon>
        <taxon>lamiids</taxon>
        <taxon>Lamiales</taxon>
        <taxon>Lentibulariaceae</taxon>
        <taxon>Utricularia</taxon>
    </lineage>
</organism>
<keyword evidence="1" id="KW-0496">Mitochondrion</keyword>
<protein>
    <submittedName>
        <fullName evidence="1">Uncharacterized protein</fullName>
    </submittedName>
</protein>
<evidence type="ECO:0000313" key="1">
    <source>
        <dbReference type="EMBL" id="ART32237.1"/>
    </source>
</evidence>
<gene>
    <name evidence="1" type="ORF">AEK19_MT2082</name>
</gene>
<name>A0A1Y0B4C4_9LAMI</name>
<accession>A0A1Y0B4C4</accession>